<dbReference type="Proteomes" id="UP000566819">
    <property type="component" value="Unassembled WGS sequence"/>
</dbReference>
<keyword evidence="3" id="KW-1185">Reference proteome</keyword>
<gene>
    <name evidence="2" type="ORF">G7Y89_g4956</name>
</gene>
<evidence type="ECO:0000313" key="2">
    <source>
        <dbReference type="EMBL" id="KAF4633156.1"/>
    </source>
</evidence>
<evidence type="ECO:0000313" key="3">
    <source>
        <dbReference type="Proteomes" id="UP000566819"/>
    </source>
</evidence>
<sequence>MSPRCLELDTFRLTSRSAGLRLCITSEAQLRIPGNIAQHNDTAVFEALASGYIVGISCDPHILESFGYEVRDAELWPQLSLSPGLHLRLANDLDGTKPDFSIRLKHGRPPSTSAKSPQPWLSSNIDFQPPYSVLRGTVEGLQVRLDFTTIQEQRQVAKRVKRRSPDNDPALASDAMLLDYNLNLAEDGHLEEFEAVVQSQSQQLSKSITECFEYAKLEYSDSDVILFDDWPAFTNTQDDSKIQTPRDSQSGGIQKAEYVFSPMNTSKCIEGDVDLLQLNDAQHTEMLLATFPALDKPPLSFHSVESVEEDMLFSQMSSGTPTLTSQTSTCSTVSIVSSYTPLKRPSSNDSSTTTQSDPPFSLDPSKASKLVLMALHILVGGHEPRSRRPLQGIQVEKPPPETSLTRLAPAMFSPGFRESLAHNAKLLPIISHAISSSLPRNVQSPTLKCKLTKLSNLRSPLIAEDNNTSTGRETSDNLSAVVQARIWAMMQKHLYDPSAARKMKLSKDHEGGQCIGSQTEDEDLLGQWENDNHLAASKNTTEAEAKESILIDDIDEFEDLLAGDDKEEDLLGLFDESERERWETEQQTDEMLFGSGWEEDGYRETEDEELLFLELDCGGTGSPEESMLL</sequence>
<dbReference type="OrthoDB" id="4187154at2759"/>
<feature type="compositionally biased region" description="Low complexity" evidence="1">
    <location>
        <begin position="341"/>
        <end position="360"/>
    </location>
</feature>
<dbReference type="EMBL" id="JAAMPI010000283">
    <property type="protein sequence ID" value="KAF4633156.1"/>
    <property type="molecule type" value="Genomic_DNA"/>
</dbReference>
<feature type="region of interest" description="Disordered" evidence="1">
    <location>
        <begin position="341"/>
        <end position="363"/>
    </location>
</feature>
<name>A0A8H4RQG3_9HELO</name>
<protein>
    <submittedName>
        <fullName evidence="2">Uncharacterized protein</fullName>
    </submittedName>
</protein>
<dbReference type="AlphaFoldDB" id="A0A8H4RQG3"/>
<organism evidence="2 3">
    <name type="scientific">Cudoniella acicularis</name>
    <dbReference type="NCBI Taxonomy" id="354080"/>
    <lineage>
        <taxon>Eukaryota</taxon>
        <taxon>Fungi</taxon>
        <taxon>Dikarya</taxon>
        <taxon>Ascomycota</taxon>
        <taxon>Pezizomycotina</taxon>
        <taxon>Leotiomycetes</taxon>
        <taxon>Helotiales</taxon>
        <taxon>Tricladiaceae</taxon>
        <taxon>Cudoniella</taxon>
    </lineage>
</organism>
<feature type="region of interest" description="Disordered" evidence="1">
    <location>
        <begin position="383"/>
        <end position="402"/>
    </location>
</feature>
<comment type="caution">
    <text evidence="2">The sequence shown here is derived from an EMBL/GenBank/DDBJ whole genome shotgun (WGS) entry which is preliminary data.</text>
</comment>
<proteinExistence type="predicted"/>
<accession>A0A8H4RQG3</accession>
<reference evidence="2 3" key="1">
    <citation type="submission" date="2020-03" db="EMBL/GenBank/DDBJ databases">
        <title>Draft Genome Sequence of Cudoniella acicularis.</title>
        <authorList>
            <person name="Buettner E."/>
            <person name="Kellner H."/>
        </authorList>
    </citation>
    <scope>NUCLEOTIDE SEQUENCE [LARGE SCALE GENOMIC DNA]</scope>
    <source>
        <strain evidence="2 3">DSM 108380</strain>
    </source>
</reference>
<evidence type="ECO:0000256" key="1">
    <source>
        <dbReference type="SAM" id="MobiDB-lite"/>
    </source>
</evidence>